<dbReference type="RefSeq" id="WP_089780934.1">
    <property type="nucleotide sequence ID" value="NZ_CABLRR010000005.1"/>
</dbReference>
<sequence length="310" mass="32759">MRTRNAFTRGKILGLKGVGVFADHRRLLLFPLFIVAIGSVIFGGIYVGYESRWLGRVLPGLPAGLQFALLVVGGLDLLLVCSVVVNAWLVAYVAPLLQTGEASFGTSLSRVGRAWQSVCFHAAVVGVIGGLLTILERDRGSVTATLTATVLSASFTTLSFFAIPSAVLDDAGVFEMYRHSLRTVRSNLGETLVVALGVKTFFAILGLVPLIIGQLGVGIVVYLGAAEFQQIVGPVVGAVPASDLVPLLGALVVFGSMFLTWTAGTAVSSVAKTGLYLTYTTDYEFIDISSLPTGRFFETQPTHTTPISDA</sequence>
<feature type="transmembrane region" description="Helical" evidence="1">
    <location>
        <begin position="27"/>
        <end position="47"/>
    </location>
</feature>
<evidence type="ECO:0000313" key="2">
    <source>
        <dbReference type="EMBL" id="CQR52913.1"/>
    </source>
</evidence>
<keyword evidence="3" id="KW-1185">Reference proteome</keyword>
<gene>
    <name evidence="2" type="ORF">BN996_03364</name>
</gene>
<evidence type="ECO:0000256" key="1">
    <source>
        <dbReference type="SAM" id="Phobius"/>
    </source>
</evidence>
<keyword evidence="1" id="KW-0472">Membrane</keyword>
<feature type="transmembrane region" description="Helical" evidence="1">
    <location>
        <begin position="244"/>
        <end position="263"/>
    </location>
</feature>
<dbReference type="EMBL" id="CSTE01000005">
    <property type="protein sequence ID" value="CQR52913.1"/>
    <property type="molecule type" value="Genomic_DNA"/>
</dbReference>
<protein>
    <submittedName>
        <fullName evidence="2">Uncharacterized protein</fullName>
    </submittedName>
</protein>
<keyword evidence="1" id="KW-0812">Transmembrane</keyword>
<proteinExistence type="predicted"/>
<reference evidence="3" key="1">
    <citation type="submission" date="2015-03" db="EMBL/GenBank/DDBJ databases">
        <authorList>
            <person name="Urmite Genomes"/>
        </authorList>
    </citation>
    <scope>NUCLEOTIDE SEQUENCE [LARGE SCALE GENOMIC DNA]</scope>
    <source>
        <strain evidence="3">Arc-Hr</strain>
    </source>
</reference>
<name>A0A0D6JWC7_9EURY</name>
<feature type="transmembrane region" description="Helical" evidence="1">
    <location>
        <begin position="201"/>
        <end position="223"/>
    </location>
</feature>
<feature type="transmembrane region" description="Helical" evidence="1">
    <location>
        <begin position="114"/>
        <end position="135"/>
    </location>
</feature>
<accession>A0A0D6JWC7</accession>
<feature type="transmembrane region" description="Helical" evidence="1">
    <location>
        <begin position="67"/>
        <end position="94"/>
    </location>
</feature>
<dbReference type="AlphaFoldDB" id="A0A0D6JWC7"/>
<keyword evidence="1" id="KW-1133">Transmembrane helix</keyword>
<evidence type="ECO:0000313" key="3">
    <source>
        <dbReference type="Proteomes" id="UP000198902"/>
    </source>
</evidence>
<dbReference type="Proteomes" id="UP000198902">
    <property type="component" value="Unassembled WGS sequence"/>
</dbReference>
<feature type="transmembrane region" description="Helical" evidence="1">
    <location>
        <begin position="142"/>
        <end position="163"/>
    </location>
</feature>
<organism evidence="2 3">
    <name type="scientific">Haloferax massiliensis</name>
    <dbReference type="NCBI Taxonomy" id="1476858"/>
    <lineage>
        <taxon>Archaea</taxon>
        <taxon>Methanobacteriati</taxon>
        <taxon>Methanobacteriota</taxon>
        <taxon>Stenosarchaea group</taxon>
        <taxon>Halobacteria</taxon>
        <taxon>Halobacteriales</taxon>
        <taxon>Haloferacaceae</taxon>
        <taxon>Haloferax</taxon>
    </lineage>
</organism>